<evidence type="ECO:0000313" key="2">
    <source>
        <dbReference type="EMBL" id="GGL59320.1"/>
    </source>
</evidence>
<organism evidence="3 4">
    <name type="scientific">Modestobacter marinus</name>
    <dbReference type="NCBI Taxonomy" id="477641"/>
    <lineage>
        <taxon>Bacteria</taxon>
        <taxon>Bacillati</taxon>
        <taxon>Actinomycetota</taxon>
        <taxon>Actinomycetes</taxon>
        <taxon>Geodermatophilales</taxon>
        <taxon>Geodermatophilaceae</taxon>
        <taxon>Modestobacter</taxon>
    </lineage>
</organism>
<accession>A0A846LKW1</accession>
<evidence type="ECO:0000313" key="3">
    <source>
        <dbReference type="EMBL" id="NIH68683.1"/>
    </source>
</evidence>
<dbReference type="EMBL" id="BMMI01000002">
    <property type="protein sequence ID" value="GGL59320.1"/>
    <property type="molecule type" value="Genomic_DNA"/>
</dbReference>
<reference evidence="5" key="2">
    <citation type="journal article" date="2019" name="Int. J. Syst. Evol. Microbiol.">
        <title>The Global Catalogue of Microorganisms (GCM) 10K type strain sequencing project: providing services to taxonomists for standard genome sequencing and annotation.</title>
        <authorList>
            <consortium name="The Broad Institute Genomics Platform"/>
            <consortium name="The Broad Institute Genome Sequencing Center for Infectious Disease"/>
            <person name="Wu L."/>
            <person name="Ma J."/>
        </authorList>
    </citation>
    <scope>NUCLEOTIDE SEQUENCE [LARGE SCALE GENOMIC DNA]</scope>
    <source>
        <strain evidence="5">CGMCC 4.5581</strain>
    </source>
</reference>
<reference evidence="3 4" key="3">
    <citation type="submission" date="2020-02" db="EMBL/GenBank/DDBJ databases">
        <title>Sequencing the genomes of 1000 actinobacteria strains.</title>
        <authorList>
            <person name="Klenk H.-P."/>
        </authorList>
    </citation>
    <scope>NUCLEOTIDE SEQUENCE [LARGE SCALE GENOMIC DNA]</scope>
    <source>
        <strain evidence="3 4">DSM 45201</strain>
    </source>
</reference>
<feature type="region of interest" description="Disordered" evidence="1">
    <location>
        <begin position="152"/>
        <end position="327"/>
    </location>
</feature>
<reference evidence="2" key="1">
    <citation type="journal article" date="2014" name="Int. J. Syst. Evol. Microbiol.">
        <title>Complete genome of a new Firmicutes species belonging to the dominant human colonic microbiota ('Ruminococcus bicirculans') reveals two chromosomes and a selective capacity to utilize plant glucans.</title>
        <authorList>
            <consortium name="NISC Comparative Sequencing Program"/>
            <person name="Wegmann U."/>
            <person name="Louis P."/>
            <person name="Goesmann A."/>
            <person name="Henrissat B."/>
            <person name="Duncan S.H."/>
            <person name="Flint H.J."/>
        </authorList>
    </citation>
    <scope>NUCLEOTIDE SEQUENCE</scope>
    <source>
        <strain evidence="2">CGMCC 4.5581</strain>
    </source>
</reference>
<dbReference type="Proteomes" id="UP000648663">
    <property type="component" value="Unassembled WGS sequence"/>
</dbReference>
<evidence type="ECO:0000313" key="5">
    <source>
        <dbReference type="Proteomes" id="UP000648663"/>
    </source>
</evidence>
<keyword evidence="3" id="KW-0804">Transcription</keyword>
<dbReference type="GO" id="GO:0000428">
    <property type="term" value="C:DNA-directed RNA polymerase complex"/>
    <property type="evidence" value="ECO:0007669"/>
    <property type="project" value="UniProtKB-KW"/>
</dbReference>
<dbReference type="AlphaFoldDB" id="A0A846LKW1"/>
<proteinExistence type="predicted"/>
<name>A0A846LKW1_9ACTN</name>
<dbReference type="InterPro" id="IPR013324">
    <property type="entry name" value="RNA_pol_sigma_r3/r4-like"/>
</dbReference>
<feature type="compositionally biased region" description="Pro residues" evidence="1">
    <location>
        <begin position="293"/>
        <end position="311"/>
    </location>
</feature>
<dbReference type="InterPro" id="IPR013325">
    <property type="entry name" value="RNA_pol_sigma_r2"/>
</dbReference>
<reference evidence="2" key="4">
    <citation type="submission" date="2024-05" db="EMBL/GenBank/DDBJ databases">
        <authorList>
            <person name="Sun Q."/>
            <person name="Zhou Y."/>
        </authorList>
    </citation>
    <scope>NUCLEOTIDE SEQUENCE</scope>
    <source>
        <strain evidence="2">CGMCC 4.5581</strain>
    </source>
</reference>
<dbReference type="EMBL" id="JAAMPA010000001">
    <property type="protein sequence ID" value="NIH68683.1"/>
    <property type="molecule type" value="Genomic_DNA"/>
</dbReference>
<dbReference type="RefSeq" id="WP_166755864.1">
    <property type="nucleotide sequence ID" value="NZ_BAABJU010000023.1"/>
</dbReference>
<comment type="caution">
    <text evidence="3">The sequence shown here is derived from an EMBL/GenBank/DDBJ whole genome shotgun (WGS) entry which is preliminary data.</text>
</comment>
<sequence length="327" mass="34293">MDQRQDGFAAFVAEHEQELRGTALLLTGDPVAADDLLVAALARTHRRWRRLDAPADALADTRDALLSATLGRTPLPATGRDGVLVAGPADDPDDRWLAALAGLDPRARAVTVLRLHEGRDEAEVATLLDCSMAEVGAALADALETLAPLLASDPAEPDTAPAPSAAVAQDRPVPHDVTADATHRRPGVSVVVTDPAAVYRRPGTSVADGTDPHATHHRPGTTDVVTDPYAAYRRPGTADGVDASATHRRPDPADPSAIYRRPGTPAADGGAIHRPPITSDAATDPYAIYRRPGTPPPPPVRPPTPPAPVAVPPCQDDDPDAIYRRPT</sequence>
<dbReference type="Gene3D" id="1.10.10.10">
    <property type="entry name" value="Winged helix-like DNA-binding domain superfamily/Winged helix DNA-binding domain"/>
    <property type="match status" value="1"/>
</dbReference>
<dbReference type="GO" id="GO:0006352">
    <property type="term" value="P:DNA-templated transcription initiation"/>
    <property type="evidence" value="ECO:0007669"/>
    <property type="project" value="InterPro"/>
</dbReference>
<evidence type="ECO:0000256" key="1">
    <source>
        <dbReference type="SAM" id="MobiDB-lite"/>
    </source>
</evidence>
<dbReference type="GO" id="GO:0003700">
    <property type="term" value="F:DNA-binding transcription factor activity"/>
    <property type="evidence" value="ECO:0007669"/>
    <property type="project" value="InterPro"/>
</dbReference>
<dbReference type="SUPFAM" id="SSF88946">
    <property type="entry name" value="Sigma2 domain of RNA polymerase sigma factors"/>
    <property type="match status" value="1"/>
</dbReference>
<feature type="compositionally biased region" description="Basic and acidic residues" evidence="1">
    <location>
        <begin position="172"/>
        <end position="183"/>
    </location>
</feature>
<dbReference type="SUPFAM" id="SSF88659">
    <property type="entry name" value="Sigma3 and sigma4 domains of RNA polymerase sigma factors"/>
    <property type="match status" value="1"/>
</dbReference>
<gene>
    <name evidence="3" type="ORF">FB380_003129</name>
    <name evidence="2" type="ORF">GCM10011589_14050</name>
</gene>
<keyword evidence="3" id="KW-0240">DNA-directed RNA polymerase</keyword>
<keyword evidence="5" id="KW-1185">Reference proteome</keyword>
<protein>
    <submittedName>
        <fullName evidence="3">DNA-directed RNA polymerase specialized sigma24 family protein</fullName>
    </submittedName>
</protein>
<dbReference type="Proteomes" id="UP000552836">
    <property type="component" value="Unassembled WGS sequence"/>
</dbReference>
<evidence type="ECO:0000313" key="4">
    <source>
        <dbReference type="Proteomes" id="UP000552836"/>
    </source>
</evidence>
<dbReference type="InterPro" id="IPR036388">
    <property type="entry name" value="WH-like_DNA-bd_sf"/>
</dbReference>